<keyword evidence="3" id="KW-0812">Transmembrane</keyword>
<keyword evidence="3" id="KW-0472">Membrane</keyword>
<evidence type="ECO:0000256" key="2">
    <source>
        <dbReference type="SAM" id="MobiDB-lite"/>
    </source>
</evidence>
<dbReference type="Proteomes" id="UP000262524">
    <property type="component" value="Unassembled WGS sequence"/>
</dbReference>
<organism evidence="5 6">
    <name type="scientific">Anaerobutyricum hallii</name>
    <dbReference type="NCBI Taxonomy" id="39488"/>
    <lineage>
        <taxon>Bacteria</taxon>
        <taxon>Bacillati</taxon>
        <taxon>Bacillota</taxon>
        <taxon>Clostridia</taxon>
        <taxon>Lachnospirales</taxon>
        <taxon>Lachnospiraceae</taxon>
        <taxon>Anaerobutyricum</taxon>
    </lineage>
</organism>
<evidence type="ECO:0000313" key="5">
    <source>
        <dbReference type="EMBL" id="RGI84243.1"/>
    </source>
</evidence>
<protein>
    <submittedName>
        <fullName evidence="5">N-acetylmuramoyl-L-alanine amidase</fullName>
    </submittedName>
</protein>
<feature type="compositionally biased region" description="Low complexity" evidence="2">
    <location>
        <begin position="333"/>
        <end position="347"/>
    </location>
</feature>
<dbReference type="GO" id="GO:0008745">
    <property type="term" value="F:N-acetylmuramoyl-L-alanine amidase activity"/>
    <property type="evidence" value="ECO:0007669"/>
    <property type="project" value="InterPro"/>
</dbReference>
<reference evidence="5 6" key="1">
    <citation type="submission" date="2018-08" db="EMBL/GenBank/DDBJ databases">
        <title>A genome reference for cultivated species of the human gut microbiota.</title>
        <authorList>
            <person name="Zou Y."/>
            <person name="Xue W."/>
            <person name="Luo G."/>
        </authorList>
    </citation>
    <scope>NUCLEOTIDE SEQUENCE [LARGE SCALE GENOMIC DNA]</scope>
    <source>
        <strain evidence="5 6">TM10-1AC</strain>
    </source>
</reference>
<proteinExistence type="predicted"/>
<dbReference type="SUPFAM" id="SSF53187">
    <property type="entry name" value="Zn-dependent exopeptidases"/>
    <property type="match status" value="1"/>
</dbReference>
<dbReference type="EMBL" id="QSOE01000082">
    <property type="protein sequence ID" value="RGI84243.1"/>
    <property type="molecule type" value="Genomic_DNA"/>
</dbReference>
<sequence>MMKTIIKTNYFSRVFLYGLIFSLCIFPLSVKARQTSPKKDLCIVIDPGHGGIQSGTQRGTVEEKTLNLKIAQYLKEALEKYKGVTVSLTRDGDYDVSLTDRTQYSVDKNADLMVSIHNNATGDCAAYDNGCTVLAAKDGYKQELADEEQKLACNILNELSALGIENQGILLRDSEANEKYENGELADYYAIIRGGVLKDIPTVLVEHAFVDDDSDFENYLSSDAKLKALAEADAKGIARYYQLTTEDGKKAESPLENYKEKIVHIIDGNCKHNKISYKTYYSSSKKETEEKSANTDTTTAEAKKQEPTTEKSAPEAKTDVDLESESQEKSSEESSNTVENTSSTSASKTEKRESVQTDSMILFVLIAALLIALILLGTLLKKRKK</sequence>
<dbReference type="AlphaFoldDB" id="A0A374NHK2"/>
<feature type="transmembrane region" description="Helical" evidence="3">
    <location>
        <begin position="360"/>
        <end position="380"/>
    </location>
</feature>
<keyword evidence="3" id="KW-1133">Transmembrane helix</keyword>
<feature type="region of interest" description="Disordered" evidence="2">
    <location>
        <begin position="285"/>
        <end position="354"/>
    </location>
</feature>
<keyword evidence="1" id="KW-0378">Hydrolase</keyword>
<dbReference type="Gene3D" id="3.40.630.40">
    <property type="entry name" value="Zn-dependent exopeptidases"/>
    <property type="match status" value="1"/>
</dbReference>
<comment type="caution">
    <text evidence="5">The sequence shown here is derived from an EMBL/GenBank/DDBJ whole genome shotgun (WGS) entry which is preliminary data.</text>
</comment>
<dbReference type="PANTHER" id="PTHR30404:SF0">
    <property type="entry name" value="N-ACETYLMURAMOYL-L-ALANINE AMIDASE AMIC"/>
    <property type="match status" value="1"/>
</dbReference>
<dbReference type="InterPro" id="IPR050695">
    <property type="entry name" value="N-acetylmuramoyl_amidase_3"/>
</dbReference>
<evidence type="ECO:0000259" key="4">
    <source>
        <dbReference type="SMART" id="SM00646"/>
    </source>
</evidence>
<dbReference type="InterPro" id="IPR002508">
    <property type="entry name" value="MurNAc-LAA_cat"/>
</dbReference>
<feature type="compositionally biased region" description="Basic and acidic residues" evidence="2">
    <location>
        <begin position="301"/>
        <end position="332"/>
    </location>
</feature>
<dbReference type="RefSeq" id="WP_117983024.1">
    <property type="nucleotide sequence ID" value="NZ_CAUHII010000018.1"/>
</dbReference>
<evidence type="ECO:0000256" key="1">
    <source>
        <dbReference type="ARBA" id="ARBA00022801"/>
    </source>
</evidence>
<dbReference type="GO" id="GO:0030288">
    <property type="term" value="C:outer membrane-bounded periplasmic space"/>
    <property type="evidence" value="ECO:0007669"/>
    <property type="project" value="TreeGrafter"/>
</dbReference>
<dbReference type="Pfam" id="PF01520">
    <property type="entry name" value="Amidase_3"/>
    <property type="match status" value="1"/>
</dbReference>
<dbReference type="GO" id="GO:0009253">
    <property type="term" value="P:peptidoglycan catabolic process"/>
    <property type="evidence" value="ECO:0007669"/>
    <property type="project" value="InterPro"/>
</dbReference>
<evidence type="ECO:0000256" key="3">
    <source>
        <dbReference type="SAM" id="Phobius"/>
    </source>
</evidence>
<dbReference type="PANTHER" id="PTHR30404">
    <property type="entry name" value="N-ACETYLMURAMOYL-L-ALANINE AMIDASE"/>
    <property type="match status" value="1"/>
</dbReference>
<dbReference type="SMART" id="SM00646">
    <property type="entry name" value="Ami_3"/>
    <property type="match status" value="1"/>
</dbReference>
<evidence type="ECO:0000313" key="6">
    <source>
        <dbReference type="Proteomes" id="UP000262524"/>
    </source>
</evidence>
<feature type="domain" description="MurNAc-LAA" evidence="4">
    <location>
        <begin position="102"/>
        <end position="238"/>
    </location>
</feature>
<name>A0A374NHK2_9FIRM</name>
<dbReference type="CDD" id="cd02696">
    <property type="entry name" value="MurNAc-LAA"/>
    <property type="match status" value="1"/>
</dbReference>
<gene>
    <name evidence="5" type="ORF">DXD91_11105</name>
</gene>
<accession>A0A374NHK2</accession>